<dbReference type="HOGENOM" id="CLU_2635489_0_0_6"/>
<dbReference type="KEGG" id="rah:Rahaq_5071"/>
<keyword evidence="1" id="KW-1133">Transmembrane helix</keyword>
<organism evidence="2 3">
    <name type="scientific">Rahnella sp. (strain Y9602)</name>
    <dbReference type="NCBI Taxonomy" id="2703885"/>
    <lineage>
        <taxon>Bacteria</taxon>
        <taxon>Pseudomonadati</taxon>
        <taxon>Pseudomonadota</taxon>
        <taxon>Gammaproteobacteria</taxon>
        <taxon>Enterobacterales</taxon>
        <taxon>Yersiniaceae</taxon>
        <taxon>Rahnella</taxon>
    </lineage>
</organism>
<keyword evidence="1" id="KW-0472">Membrane</keyword>
<dbReference type="AlphaFoldDB" id="A0A0H3FIQ5"/>
<reference evidence="3" key="1">
    <citation type="submission" date="2011-01" db="EMBL/GenBank/DDBJ databases">
        <title>Complete sequence of plasmid2 of Rahnella sp. Y9602.</title>
        <authorList>
            <consortium name="US DOE Joint Genome Institute"/>
            <person name="Lucas S."/>
            <person name="Copeland A."/>
            <person name="Lapidus A."/>
            <person name="Cheng J.-F."/>
            <person name="Goodwin L."/>
            <person name="Pitluck S."/>
            <person name="Lu M."/>
            <person name="Detter J.C."/>
            <person name="Han C."/>
            <person name="Tapia R."/>
            <person name="Land M."/>
            <person name="Hauser L."/>
            <person name="Kyrpides N."/>
            <person name="Ivanova N."/>
            <person name="Ovchinnikova G."/>
            <person name="Pagani I."/>
            <person name="Sobecky P.A."/>
            <person name="Martinez R.J."/>
            <person name="Woyke T."/>
        </authorList>
    </citation>
    <scope>NUCLEOTIDE SEQUENCE [LARGE SCALE GENOMIC DNA]</scope>
    <source>
        <strain evidence="3">Y9602</strain>
        <plasmid evidence="3">pRAHAQ02</plasmid>
    </source>
</reference>
<dbReference type="EMBL" id="CP002507">
    <property type="protein sequence ID" value="ADW76645.1"/>
    <property type="molecule type" value="Genomic_DNA"/>
</dbReference>
<keyword evidence="2" id="KW-0614">Plasmid</keyword>
<evidence type="ECO:0000313" key="3">
    <source>
        <dbReference type="Proteomes" id="UP000007257"/>
    </source>
</evidence>
<sequence length="77" mass="8737">MSFMLLCKGIIGLETLTGRMRKSAAEWCFLISCLFIVPLLIFDGFSVPVKILLQLCWAIVVVRAAFLASETWKKNRK</sequence>
<feature type="transmembrane region" description="Helical" evidence="1">
    <location>
        <begin position="51"/>
        <end position="68"/>
    </location>
</feature>
<reference evidence="2 3" key="2">
    <citation type="journal article" date="2012" name="J. Bacteriol.">
        <title>Complete Genome Sequence of Rahnella sp. Strain Y9602, a Gammaproteobacterium Isolate from Metal- and Radionuclide-Contaminated Soil.</title>
        <authorList>
            <person name="Martinez R.J."/>
            <person name="Bruce D."/>
            <person name="Detter C."/>
            <person name="Goodwin L.A."/>
            <person name="Han J."/>
            <person name="Han C.S."/>
            <person name="Held B."/>
            <person name="Land M.L."/>
            <person name="Mikhailova N."/>
            <person name="Nolan M."/>
            <person name="Pennacchio L."/>
            <person name="Pitluck S."/>
            <person name="Tapia R."/>
            <person name="Woyke T."/>
            <person name="Sobecky P.A."/>
        </authorList>
    </citation>
    <scope>NUCLEOTIDE SEQUENCE [LARGE SCALE GENOMIC DNA]</scope>
    <source>
        <strain evidence="2 3">Y9602</strain>
        <plasmid evidence="2 3">pRAHAQ02</plasmid>
    </source>
</reference>
<geneLocation type="plasmid" evidence="2 3">
    <name>pRAHAQ02</name>
</geneLocation>
<proteinExistence type="predicted"/>
<keyword evidence="1" id="KW-0812">Transmembrane</keyword>
<accession>A0A0H3FIQ5</accession>
<dbReference type="RefSeq" id="WP_013578325.1">
    <property type="nucleotide sequence ID" value="NC_015063.1"/>
</dbReference>
<name>A0A0H3FIQ5_RAHSY</name>
<evidence type="ECO:0000256" key="1">
    <source>
        <dbReference type="SAM" id="Phobius"/>
    </source>
</evidence>
<dbReference type="Proteomes" id="UP000007257">
    <property type="component" value="Plasmid pRAHAQ02"/>
</dbReference>
<evidence type="ECO:0000313" key="2">
    <source>
        <dbReference type="EMBL" id="ADW76645.1"/>
    </source>
</evidence>
<feature type="transmembrane region" description="Helical" evidence="1">
    <location>
        <begin position="27"/>
        <end position="45"/>
    </location>
</feature>
<gene>
    <name evidence="2" type="ordered locus">Rahaq_5071</name>
</gene>
<dbReference type="OrthoDB" id="6505303at2"/>
<protein>
    <submittedName>
        <fullName evidence="2">Uncharacterized protein</fullName>
    </submittedName>
</protein>